<feature type="chain" id="PRO_5005894147" evidence="6">
    <location>
        <begin position="24"/>
        <end position="510"/>
    </location>
</feature>
<proteinExistence type="inferred from homology"/>
<keyword evidence="3 6" id="KW-0732">Signal</keyword>
<dbReference type="Gene3D" id="1.20.120.980">
    <property type="entry name" value="Serine carboxypeptidase S28, SKS domain"/>
    <property type="match status" value="1"/>
</dbReference>
<evidence type="ECO:0000256" key="3">
    <source>
        <dbReference type="ARBA" id="ARBA00022729"/>
    </source>
</evidence>
<evidence type="ECO:0000256" key="6">
    <source>
        <dbReference type="SAM" id="SignalP"/>
    </source>
</evidence>
<evidence type="ECO:0000256" key="1">
    <source>
        <dbReference type="ARBA" id="ARBA00011079"/>
    </source>
</evidence>
<name>A0A0N5BCB7_STREA</name>
<keyword evidence="7" id="KW-1185">Reference proteome</keyword>
<dbReference type="InterPro" id="IPR029058">
    <property type="entry name" value="AB_hydrolase_fold"/>
</dbReference>
<accession>A0A0N5BCB7</accession>
<keyword evidence="2" id="KW-0645">Protease</keyword>
<dbReference type="SUPFAM" id="SSF53474">
    <property type="entry name" value="alpha/beta-Hydrolases"/>
    <property type="match status" value="1"/>
</dbReference>
<dbReference type="GO" id="GO:0070008">
    <property type="term" value="F:serine-type exopeptidase activity"/>
    <property type="evidence" value="ECO:0007669"/>
    <property type="project" value="InterPro"/>
</dbReference>
<comment type="similarity">
    <text evidence="1">Belongs to the peptidase S28 family.</text>
</comment>
<dbReference type="Gene3D" id="3.40.50.1820">
    <property type="entry name" value="alpha/beta hydrolase"/>
    <property type="match status" value="1"/>
</dbReference>
<evidence type="ECO:0000256" key="4">
    <source>
        <dbReference type="ARBA" id="ARBA00022801"/>
    </source>
</evidence>
<dbReference type="InterPro" id="IPR042269">
    <property type="entry name" value="Ser_carbopepase_S28_SKS"/>
</dbReference>
<evidence type="ECO:0000313" key="7">
    <source>
        <dbReference type="Proteomes" id="UP000046392"/>
    </source>
</evidence>
<feature type="signal peptide" evidence="6">
    <location>
        <begin position="1"/>
        <end position="23"/>
    </location>
</feature>
<protein>
    <submittedName>
        <fullName evidence="8">Serine protease K12H4.7</fullName>
    </submittedName>
</protein>
<keyword evidence="4" id="KW-0378">Hydrolase</keyword>
<evidence type="ECO:0000313" key="8">
    <source>
        <dbReference type="WBParaSite" id="SPAL_0000366600.1"/>
    </source>
</evidence>
<keyword evidence="5" id="KW-0325">Glycoprotein</keyword>
<evidence type="ECO:0000256" key="2">
    <source>
        <dbReference type="ARBA" id="ARBA00022670"/>
    </source>
</evidence>
<evidence type="ECO:0000256" key="5">
    <source>
        <dbReference type="ARBA" id="ARBA00023180"/>
    </source>
</evidence>
<dbReference type="Proteomes" id="UP000046392">
    <property type="component" value="Unplaced"/>
</dbReference>
<dbReference type="GO" id="GO:0006508">
    <property type="term" value="P:proteolysis"/>
    <property type="evidence" value="ECO:0007669"/>
    <property type="project" value="UniProtKB-KW"/>
</dbReference>
<dbReference type="FunFam" id="1.20.120.980:FF:000003">
    <property type="entry name" value="Serine protease 16"/>
    <property type="match status" value="1"/>
</dbReference>
<dbReference type="AlphaFoldDB" id="A0A0N5BCB7"/>
<dbReference type="PANTHER" id="PTHR11010:SF117">
    <property type="entry name" value="SERINE PROTEASE 16"/>
    <property type="match status" value="1"/>
</dbReference>
<reference evidence="8" key="1">
    <citation type="submission" date="2017-02" db="UniProtKB">
        <authorList>
            <consortium name="WormBaseParasite"/>
        </authorList>
    </citation>
    <scope>IDENTIFICATION</scope>
</reference>
<organism evidence="7 8">
    <name type="scientific">Strongyloides papillosus</name>
    <name type="common">Intestinal threadworm</name>
    <dbReference type="NCBI Taxonomy" id="174720"/>
    <lineage>
        <taxon>Eukaryota</taxon>
        <taxon>Metazoa</taxon>
        <taxon>Ecdysozoa</taxon>
        <taxon>Nematoda</taxon>
        <taxon>Chromadorea</taxon>
        <taxon>Rhabditida</taxon>
        <taxon>Tylenchina</taxon>
        <taxon>Panagrolaimomorpha</taxon>
        <taxon>Strongyloidoidea</taxon>
        <taxon>Strongyloididae</taxon>
        <taxon>Strongyloides</taxon>
    </lineage>
</organism>
<dbReference type="PANTHER" id="PTHR11010">
    <property type="entry name" value="PROTEASE S28 PRO-X CARBOXYPEPTIDASE-RELATED"/>
    <property type="match status" value="1"/>
</dbReference>
<dbReference type="Pfam" id="PF05577">
    <property type="entry name" value="Peptidase_S28"/>
    <property type="match status" value="1"/>
</dbReference>
<dbReference type="InterPro" id="IPR008758">
    <property type="entry name" value="Peptidase_S28"/>
</dbReference>
<sequence length="510" mass="58304">MIRSKFIQILVIFFAVLLLLVSATPFGRKKPFNRKRILINGRPWHGMKPLLNLAEEDYPGKGNAEEFHFINKINHFDTSNTEYYKQRYWYNDKFYVNGGPVFLMLGGESAESATWVEREDFEWISLAKEHNAMLFLLEHRYYGKSRPTKDMSTQNMQYLSSRQAIEDAAAFIKGMNELFDFTNQTRWVLFGGSYSGALAAWARQVHPELIFAAVGSSGPVQAEVDFYQYLDVVKNSLSTYSPQCSNDLEKGLKELETLVKTTDGERNITSLFNLCTHWSKLSSEDKEYFWLSIIGSYMGIVQYSGDNTGDFRTTANIPTLCSYHMDLKQTPIQHIVNVFNNYGDNLFGCLDVSYKEYIDYLKSTSFDDLSASDRSWTYQTCTEFGYYQSTDYDAGDFWGRVLDANWYVRQCTDIFGRSINNKTVYLSVDSTNSFYGGAKGFKGTNVILPNGLVDPWHALGVLNRTNERNYPVIIEGTAHCADMYPSSSEDLPSLTKARKIIRDTLARILA</sequence>
<dbReference type="WBParaSite" id="SPAL_0000366600.1">
    <property type="protein sequence ID" value="SPAL_0000366600.1"/>
    <property type="gene ID" value="SPAL_0000366600"/>
</dbReference>
<dbReference type="GO" id="GO:0008239">
    <property type="term" value="F:dipeptidyl-peptidase activity"/>
    <property type="evidence" value="ECO:0007669"/>
    <property type="project" value="TreeGrafter"/>
</dbReference>